<evidence type="ECO:0000313" key="1">
    <source>
        <dbReference type="EMBL" id="KAK1320828.1"/>
    </source>
</evidence>
<gene>
    <name evidence="1" type="ORF">QJS10_CPA03g01350</name>
</gene>
<sequence length="158" mass="18438">MTSFPLPITTLLTLTQNKPISNEAPQRFPDVDKDVVEIREGMLVSKHAKEERRIRSQRISEYREVWLKAGDGNTKFFHKSASAGRRTNQITSIIHNGRRFNKMEDVEANIEQHFESFFKKEKSWLPNWHDDDLPQLTSVERDVLDATFIEVDIKDVVL</sequence>
<keyword evidence="2" id="KW-1185">Reference proteome</keyword>
<protein>
    <submittedName>
        <fullName evidence="1">Uncharacterized protein</fullName>
    </submittedName>
</protein>
<name>A0AAV9F9B4_ACOCL</name>
<organism evidence="1 2">
    <name type="scientific">Acorus calamus</name>
    <name type="common">Sweet flag</name>
    <dbReference type="NCBI Taxonomy" id="4465"/>
    <lineage>
        <taxon>Eukaryota</taxon>
        <taxon>Viridiplantae</taxon>
        <taxon>Streptophyta</taxon>
        <taxon>Embryophyta</taxon>
        <taxon>Tracheophyta</taxon>
        <taxon>Spermatophyta</taxon>
        <taxon>Magnoliopsida</taxon>
        <taxon>Liliopsida</taxon>
        <taxon>Acoraceae</taxon>
        <taxon>Acorus</taxon>
    </lineage>
</organism>
<dbReference type="Proteomes" id="UP001180020">
    <property type="component" value="Unassembled WGS sequence"/>
</dbReference>
<dbReference type="AlphaFoldDB" id="A0AAV9F9B4"/>
<proteinExistence type="predicted"/>
<accession>A0AAV9F9B4</accession>
<reference evidence="1" key="1">
    <citation type="journal article" date="2023" name="Nat. Commun.">
        <title>Diploid and tetraploid genomes of Acorus and the evolution of monocots.</title>
        <authorList>
            <person name="Ma L."/>
            <person name="Liu K.W."/>
            <person name="Li Z."/>
            <person name="Hsiao Y.Y."/>
            <person name="Qi Y."/>
            <person name="Fu T."/>
            <person name="Tang G.D."/>
            <person name="Zhang D."/>
            <person name="Sun W.H."/>
            <person name="Liu D.K."/>
            <person name="Li Y."/>
            <person name="Chen G.Z."/>
            <person name="Liu X.D."/>
            <person name="Liao X.Y."/>
            <person name="Jiang Y.T."/>
            <person name="Yu X."/>
            <person name="Hao Y."/>
            <person name="Huang J."/>
            <person name="Zhao X.W."/>
            <person name="Ke S."/>
            <person name="Chen Y.Y."/>
            <person name="Wu W.L."/>
            <person name="Hsu J.L."/>
            <person name="Lin Y.F."/>
            <person name="Huang M.D."/>
            <person name="Li C.Y."/>
            <person name="Huang L."/>
            <person name="Wang Z.W."/>
            <person name="Zhao X."/>
            <person name="Zhong W.Y."/>
            <person name="Peng D.H."/>
            <person name="Ahmad S."/>
            <person name="Lan S."/>
            <person name="Zhang J.S."/>
            <person name="Tsai W.C."/>
            <person name="Van de Peer Y."/>
            <person name="Liu Z.J."/>
        </authorList>
    </citation>
    <scope>NUCLEOTIDE SEQUENCE</scope>
    <source>
        <strain evidence="1">CP</strain>
    </source>
</reference>
<evidence type="ECO:0000313" key="2">
    <source>
        <dbReference type="Proteomes" id="UP001180020"/>
    </source>
</evidence>
<dbReference type="EMBL" id="JAUJYO010000003">
    <property type="protein sequence ID" value="KAK1320828.1"/>
    <property type="molecule type" value="Genomic_DNA"/>
</dbReference>
<reference evidence="1" key="2">
    <citation type="submission" date="2023-06" db="EMBL/GenBank/DDBJ databases">
        <authorList>
            <person name="Ma L."/>
            <person name="Liu K.-W."/>
            <person name="Li Z."/>
            <person name="Hsiao Y.-Y."/>
            <person name="Qi Y."/>
            <person name="Fu T."/>
            <person name="Tang G."/>
            <person name="Zhang D."/>
            <person name="Sun W.-H."/>
            <person name="Liu D.-K."/>
            <person name="Li Y."/>
            <person name="Chen G.-Z."/>
            <person name="Liu X.-D."/>
            <person name="Liao X.-Y."/>
            <person name="Jiang Y.-T."/>
            <person name="Yu X."/>
            <person name="Hao Y."/>
            <person name="Huang J."/>
            <person name="Zhao X.-W."/>
            <person name="Ke S."/>
            <person name="Chen Y.-Y."/>
            <person name="Wu W.-L."/>
            <person name="Hsu J.-L."/>
            <person name="Lin Y.-F."/>
            <person name="Huang M.-D."/>
            <person name="Li C.-Y."/>
            <person name="Huang L."/>
            <person name="Wang Z.-W."/>
            <person name="Zhao X."/>
            <person name="Zhong W.-Y."/>
            <person name="Peng D.-H."/>
            <person name="Ahmad S."/>
            <person name="Lan S."/>
            <person name="Zhang J.-S."/>
            <person name="Tsai W.-C."/>
            <person name="Van De Peer Y."/>
            <person name="Liu Z.-J."/>
        </authorList>
    </citation>
    <scope>NUCLEOTIDE SEQUENCE</scope>
    <source>
        <strain evidence="1">CP</strain>
        <tissue evidence="1">Leaves</tissue>
    </source>
</reference>
<comment type="caution">
    <text evidence="1">The sequence shown here is derived from an EMBL/GenBank/DDBJ whole genome shotgun (WGS) entry which is preliminary data.</text>
</comment>